<evidence type="ECO:0000313" key="2">
    <source>
        <dbReference type="Proteomes" id="UP000245783"/>
    </source>
</evidence>
<dbReference type="GeneID" id="37032639"/>
<accession>A0A316WBT5</accession>
<gene>
    <name evidence="1" type="ORF">IE81DRAFT_189232</name>
</gene>
<dbReference type="AlphaFoldDB" id="A0A316WBT5"/>
<dbReference type="EMBL" id="KZ819355">
    <property type="protein sequence ID" value="PWN45373.1"/>
    <property type="molecule type" value="Genomic_DNA"/>
</dbReference>
<sequence>MRSRGPCSRSSQACVSRVKVELRGVVCLAVVHQAMHTISTTSICPYYALLAAACPSALAPAEAPAGRACVPAWSTRARVMRSISCLLSELRIQ</sequence>
<dbReference type="RefSeq" id="XP_025372533.1">
    <property type="nucleotide sequence ID" value="XM_025510769.1"/>
</dbReference>
<evidence type="ECO:0000313" key="1">
    <source>
        <dbReference type="EMBL" id="PWN45373.1"/>
    </source>
</evidence>
<dbReference type="Proteomes" id="UP000245783">
    <property type="component" value="Unassembled WGS sequence"/>
</dbReference>
<protein>
    <submittedName>
        <fullName evidence="1">Uncharacterized protein</fullName>
    </submittedName>
</protein>
<organism evidence="1 2">
    <name type="scientific">Ceraceosorus guamensis</name>
    <dbReference type="NCBI Taxonomy" id="1522189"/>
    <lineage>
        <taxon>Eukaryota</taxon>
        <taxon>Fungi</taxon>
        <taxon>Dikarya</taxon>
        <taxon>Basidiomycota</taxon>
        <taxon>Ustilaginomycotina</taxon>
        <taxon>Exobasidiomycetes</taxon>
        <taxon>Ceraceosorales</taxon>
        <taxon>Ceraceosoraceae</taxon>
        <taxon>Ceraceosorus</taxon>
    </lineage>
</organism>
<proteinExistence type="predicted"/>
<name>A0A316WBT5_9BASI</name>
<dbReference type="InParanoid" id="A0A316WBT5"/>
<keyword evidence="2" id="KW-1185">Reference proteome</keyword>
<reference evidence="1 2" key="1">
    <citation type="journal article" date="2018" name="Mol. Biol. Evol.">
        <title>Broad Genomic Sampling Reveals a Smut Pathogenic Ancestry of the Fungal Clade Ustilaginomycotina.</title>
        <authorList>
            <person name="Kijpornyongpan T."/>
            <person name="Mondo S.J."/>
            <person name="Barry K."/>
            <person name="Sandor L."/>
            <person name="Lee J."/>
            <person name="Lipzen A."/>
            <person name="Pangilinan J."/>
            <person name="LaButti K."/>
            <person name="Hainaut M."/>
            <person name="Henrissat B."/>
            <person name="Grigoriev I.V."/>
            <person name="Spatafora J.W."/>
            <person name="Aime M.C."/>
        </authorList>
    </citation>
    <scope>NUCLEOTIDE SEQUENCE [LARGE SCALE GENOMIC DNA]</scope>
    <source>
        <strain evidence="1 2">MCA 4658</strain>
    </source>
</reference>